<organism evidence="7 8">
    <name type="scientific">Catenaria anguillulae PL171</name>
    <dbReference type="NCBI Taxonomy" id="765915"/>
    <lineage>
        <taxon>Eukaryota</taxon>
        <taxon>Fungi</taxon>
        <taxon>Fungi incertae sedis</taxon>
        <taxon>Blastocladiomycota</taxon>
        <taxon>Blastocladiomycetes</taxon>
        <taxon>Blastocladiales</taxon>
        <taxon>Catenariaceae</taxon>
        <taxon>Catenaria</taxon>
    </lineage>
</organism>
<keyword evidence="4" id="KW-0539">Nucleus</keyword>
<dbReference type="STRING" id="765915.A0A1Y2HQJ3"/>
<accession>A0A1Y2HQJ3</accession>
<feature type="compositionally biased region" description="Acidic residues" evidence="5">
    <location>
        <begin position="144"/>
        <end position="179"/>
    </location>
</feature>
<dbReference type="InterPro" id="IPR022043">
    <property type="entry name" value="CAF1A_DD"/>
</dbReference>
<feature type="compositionally biased region" description="Acidic residues" evidence="5">
    <location>
        <begin position="362"/>
        <end position="372"/>
    </location>
</feature>
<feature type="region of interest" description="Disordered" evidence="5">
    <location>
        <begin position="355"/>
        <end position="394"/>
    </location>
</feature>
<feature type="region of interest" description="Disordered" evidence="5">
    <location>
        <begin position="141"/>
        <end position="179"/>
    </location>
</feature>
<dbReference type="Pfam" id="PF12253">
    <property type="entry name" value="CAF1A_dimeriz"/>
    <property type="match status" value="1"/>
</dbReference>
<evidence type="ECO:0000313" key="7">
    <source>
        <dbReference type="EMBL" id="ORZ36876.1"/>
    </source>
</evidence>
<evidence type="ECO:0000313" key="8">
    <source>
        <dbReference type="Proteomes" id="UP000193411"/>
    </source>
</evidence>
<comment type="caution">
    <text evidence="7">The sequence shown here is derived from an EMBL/GenBank/DDBJ whole genome shotgun (WGS) entry which is preliminary data.</text>
</comment>
<feature type="region of interest" description="Disordered" evidence="5">
    <location>
        <begin position="417"/>
        <end position="530"/>
    </location>
</feature>
<feature type="compositionally biased region" description="Pro residues" evidence="5">
    <location>
        <begin position="502"/>
        <end position="518"/>
    </location>
</feature>
<gene>
    <name evidence="7" type="ORF">BCR44DRAFT_1431913</name>
</gene>
<dbReference type="OrthoDB" id="440676at2759"/>
<evidence type="ECO:0000256" key="3">
    <source>
        <dbReference type="ARBA" id="ARBA00023204"/>
    </source>
</evidence>
<dbReference type="Proteomes" id="UP000193411">
    <property type="component" value="Unassembled WGS sequence"/>
</dbReference>
<keyword evidence="8" id="KW-1185">Reference proteome</keyword>
<dbReference type="GO" id="GO:0033186">
    <property type="term" value="C:CAF-1 complex"/>
    <property type="evidence" value="ECO:0007669"/>
    <property type="project" value="TreeGrafter"/>
</dbReference>
<evidence type="ECO:0000256" key="5">
    <source>
        <dbReference type="SAM" id="MobiDB-lite"/>
    </source>
</evidence>
<keyword evidence="2" id="KW-0227">DNA damage</keyword>
<comment type="subcellular location">
    <subcellularLocation>
        <location evidence="1">Nucleus</location>
    </subcellularLocation>
</comment>
<proteinExistence type="predicted"/>
<dbReference type="GO" id="GO:0006334">
    <property type="term" value="P:nucleosome assembly"/>
    <property type="evidence" value="ECO:0007669"/>
    <property type="project" value="TreeGrafter"/>
</dbReference>
<evidence type="ECO:0000256" key="1">
    <source>
        <dbReference type="ARBA" id="ARBA00004123"/>
    </source>
</evidence>
<sequence>MDMFVKRVVKPSASDVSSACTGGADAQAAEQQHVEVKYFDTLFVDFVPKRTMTVVPLTHFQRVQDDDAATKSAIDILRSPARHASNLPMLPTHLRQTLVGLPLTDPETANATPLPRFKLLQFAEDLRPAYWGTWRKTSAHYDSEAEWQDEDEGEGEEIRSEDEADEDESVAGDDVEDDGWLLDDDEFARSAGTSVAAAGGKRVVRSLEPIVLGPFWGGQAKGVDGFAMVWLGENAAPLDPFAGLDLSVAPSKTNNAHSGSSAALGGGSGATPASASRKSNASLFPEEHILTFIRAVHGNPQGVQKIVEELKARPEFASTPKTQLEAKLKASLSRKSKLTFYVKDDILRYHRLSPTTLQVEPADPENENENDSDQASQSSAKLPATGTPSTALPRLPFKPLLLAAAVKRTADNATMRAKVAGNGLPPLPVAKVRDENENGGLPGVAKEDDEEELGSDDSDDEEEDDEEWDESDEDAGDDGTEQLAFPSPTPLSAAFRRRPSTALPPPPAHHTLPPPPPAENDDAMDVDDPDPLLDLSVYDLSTLSGSTTSVALAALGTWAASTRLPDSASQLSSSDLLVASPDFWALLPRCLASRDLRANSLRMMQPACHRTQRDGSYVWQAVKAAVSEKDVLGINYGLAVVGDMAGVPVDVGEDGERVVEQVWAKVRQVDLVTHGRRCALAAMYQYLSTLVDFENEALVAQVMERGGAKQAYRLRVQALNELEWVKMEQSFAKTVDECVTCKACHPTSLQLT</sequence>
<dbReference type="PANTHER" id="PTHR15272">
    <property type="entry name" value="CHROMATIN ASSEMBLY FACTOR 1 SUBUNIT A CAF-1 SUBUNIT A"/>
    <property type="match status" value="1"/>
</dbReference>
<name>A0A1Y2HQJ3_9FUNG</name>
<evidence type="ECO:0000256" key="2">
    <source>
        <dbReference type="ARBA" id="ARBA00022763"/>
    </source>
</evidence>
<dbReference type="GO" id="GO:0005634">
    <property type="term" value="C:nucleus"/>
    <property type="evidence" value="ECO:0007669"/>
    <property type="project" value="UniProtKB-SubCell"/>
</dbReference>
<feature type="compositionally biased region" description="Acidic residues" evidence="5">
    <location>
        <begin position="447"/>
        <end position="480"/>
    </location>
</feature>
<dbReference type="GO" id="GO:0006281">
    <property type="term" value="P:DNA repair"/>
    <property type="evidence" value="ECO:0007669"/>
    <property type="project" value="UniProtKB-KW"/>
</dbReference>
<evidence type="ECO:0000256" key="4">
    <source>
        <dbReference type="ARBA" id="ARBA00023242"/>
    </source>
</evidence>
<dbReference type="AlphaFoldDB" id="A0A1Y2HQJ3"/>
<dbReference type="EMBL" id="MCFL01000015">
    <property type="protein sequence ID" value="ORZ36876.1"/>
    <property type="molecule type" value="Genomic_DNA"/>
</dbReference>
<protein>
    <recommendedName>
        <fullName evidence="6">Chromatin assembly factor 1 subunit A dimerization domain-containing protein</fullName>
    </recommendedName>
</protein>
<feature type="domain" description="Chromatin assembly factor 1 subunit A dimerization" evidence="6">
    <location>
        <begin position="118"/>
        <end position="170"/>
    </location>
</feature>
<dbReference type="PANTHER" id="PTHR15272:SF0">
    <property type="entry name" value="CHROMATIN ASSEMBLY FACTOR 1 SUBUNIT A"/>
    <property type="match status" value="1"/>
</dbReference>
<feature type="region of interest" description="Disordered" evidence="5">
    <location>
        <begin position="252"/>
        <end position="280"/>
    </location>
</feature>
<keyword evidence="3" id="KW-0234">DNA repair</keyword>
<reference evidence="7 8" key="1">
    <citation type="submission" date="2016-07" db="EMBL/GenBank/DDBJ databases">
        <title>Pervasive Adenine N6-methylation of Active Genes in Fungi.</title>
        <authorList>
            <consortium name="DOE Joint Genome Institute"/>
            <person name="Mondo S.J."/>
            <person name="Dannebaum R.O."/>
            <person name="Kuo R.C."/>
            <person name="Labutti K."/>
            <person name="Haridas S."/>
            <person name="Kuo A."/>
            <person name="Salamov A."/>
            <person name="Ahrendt S.R."/>
            <person name="Lipzen A."/>
            <person name="Sullivan W."/>
            <person name="Andreopoulos W.B."/>
            <person name="Clum A."/>
            <person name="Lindquist E."/>
            <person name="Daum C."/>
            <person name="Ramamoorthy G.K."/>
            <person name="Gryganskyi A."/>
            <person name="Culley D."/>
            <person name="Magnuson J.K."/>
            <person name="James T.Y."/>
            <person name="O'Malley M.A."/>
            <person name="Stajich J.E."/>
            <person name="Spatafora J.W."/>
            <person name="Visel A."/>
            <person name="Grigoriev I.V."/>
        </authorList>
    </citation>
    <scope>NUCLEOTIDE SEQUENCE [LARGE SCALE GENOMIC DNA]</scope>
    <source>
        <strain evidence="7 8">PL171</strain>
    </source>
</reference>
<evidence type="ECO:0000259" key="6">
    <source>
        <dbReference type="Pfam" id="PF12253"/>
    </source>
</evidence>
<feature type="compositionally biased region" description="Acidic residues" evidence="5">
    <location>
        <begin position="519"/>
        <end position="530"/>
    </location>
</feature>
<feature type="compositionally biased region" description="Polar residues" evidence="5">
    <location>
        <begin position="373"/>
        <end position="390"/>
    </location>
</feature>